<dbReference type="Gene3D" id="3.50.50.60">
    <property type="entry name" value="FAD/NAD(P)-binding domain"/>
    <property type="match status" value="2"/>
</dbReference>
<dbReference type="Pfam" id="PF12831">
    <property type="entry name" value="FAD_oxidored"/>
    <property type="match status" value="1"/>
</dbReference>
<dbReference type="HOGENOM" id="CLU_019327_0_1_11"/>
<dbReference type="Proteomes" id="UP000002218">
    <property type="component" value="Chromosome"/>
</dbReference>
<dbReference type="AlphaFoldDB" id="C8XEH7"/>
<dbReference type="EMBL" id="CP001737">
    <property type="protein sequence ID" value="ACV77835.1"/>
    <property type="molecule type" value="Genomic_DNA"/>
</dbReference>
<dbReference type="FunCoup" id="C8XEH7">
    <property type="interactions" value="2"/>
</dbReference>
<evidence type="ECO:0000256" key="3">
    <source>
        <dbReference type="ARBA" id="ARBA00040298"/>
    </source>
</evidence>
<dbReference type="KEGG" id="nml:Namu_1434"/>
<evidence type="ECO:0000313" key="6">
    <source>
        <dbReference type="Proteomes" id="UP000002218"/>
    </source>
</evidence>
<dbReference type="PANTHER" id="PTHR10668">
    <property type="entry name" value="PHYTOENE DEHYDROGENASE"/>
    <property type="match status" value="1"/>
</dbReference>
<sequence>MNPDVLVLGGGHNGLVAAILAATAGRTVTLLERSAAPGGATVGERVFPPHPVRLSRYSYLVALMPDELIRRLGVAVPLASRAVSSYTPVMRGGAATGLLVERNLGSRTEDSFREVTGSDEDFAAWRELYGQLHTLAGVVAPALTGPLRRRSEVADAVVAAAGSQLWTDLVEQPLGAMIERRFRDDTVRGVVATDGLIGTHTSLFAPELLANRCFLYHLIGRGTGEWLVPIGGMGALTDALIRRARQLGVEIQAGTEAIAIDEGATQVTVTAERDGEQVTFQAAHVLAAIAPAVLDRCLGREAEDPVGAQVKINMLLDRLPRLKSGMDPRVAFAGTMHLNEELSELEAAHAITAAGSLPAMVPSEVYCHSLTDPSIMNGHPGATLTLFGLHTPVGLFRENPDQARSAAAQGALIALQQHLAEPLLDCLARDEHGEPCVEVATPVDLERSLAMPGGNIFHDDLSWPWLADGFPAETPAAAYGVEVPGSRRILLAGAGSRRGGGVSGLGGLAAVEALLELTGEHG</sequence>
<reference evidence="6" key="1">
    <citation type="submission" date="2009-09" db="EMBL/GenBank/DDBJ databases">
        <title>The complete genome of Nakamurella multipartita DSM 44233.</title>
        <authorList>
            <consortium name="US DOE Joint Genome Institute (JGI-PGF)"/>
            <person name="Lucas S."/>
            <person name="Copeland A."/>
            <person name="Lapidus A."/>
            <person name="Glavina del Rio T."/>
            <person name="Dalin E."/>
            <person name="Tice H."/>
            <person name="Bruce D."/>
            <person name="Goodwin L."/>
            <person name="Pitluck S."/>
            <person name="Kyrpides N."/>
            <person name="Mavromatis K."/>
            <person name="Ivanova N."/>
            <person name="Ovchinnikova G."/>
            <person name="Sims D."/>
            <person name="Meincke L."/>
            <person name="Brettin T."/>
            <person name="Detter J.C."/>
            <person name="Han C."/>
            <person name="Larimer F."/>
            <person name="Land M."/>
            <person name="Hauser L."/>
            <person name="Markowitz V."/>
            <person name="Cheng J.-F."/>
            <person name="Hugenholtz P."/>
            <person name="Woyke T."/>
            <person name="Wu D."/>
            <person name="Klenk H.-P."/>
            <person name="Eisen J.A."/>
        </authorList>
    </citation>
    <scope>NUCLEOTIDE SEQUENCE [LARGE SCALE GENOMIC DNA]</scope>
    <source>
        <strain evidence="6">ATCC 700099 / DSM 44233 / CIP 104796 / JCM 9543 / NBRC 105858 / Y-104</strain>
    </source>
</reference>
<comment type="function">
    <text evidence="1">Probable oxidoreductase that may play a role as regulator of mitochondrial function.</text>
</comment>
<keyword evidence="6" id="KW-1185">Reference proteome</keyword>
<dbReference type="eggNOG" id="COG1233">
    <property type="taxonomic scope" value="Bacteria"/>
</dbReference>
<dbReference type="InterPro" id="IPR036188">
    <property type="entry name" value="FAD/NAD-bd_sf"/>
</dbReference>
<evidence type="ECO:0000256" key="1">
    <source>
        <dbReference type="ARBA" id="ARBA00037217"/>
    </source>
</evidence>
<dbReference type="PANTHER" id="PTHR10668:SF103">
    <property type="entry name" value="PYRIDINE NUCLEOTIDE-DISULFIDE OXIDOREDUCTASE DOMAIN-CONTAINING PROTEIN 2"/>
    <property type="match status" value="1"/>
</dbReference>
<dbReference type="PRINTS" id="PR00411">
    <property type="entry name" value="PNDRDTASEI"/>
</dbReference>
<evidence type="ECO:0000256" key="2">
    <source>
        <dbReference type="ARBA" id="ARBA00038825"/>
    </source>
</evidence>
<dbReference type="RefSeq" id="WP_015746742.1">
    <property type="nucleotide sequence ID" value="NC_013235.1"/>
</dbReference>
<proteinExistence type="predicted"/>
<gene>
    <name evidence="5" type="ordered locus">Namu_1434</name>
</gene>
<evidence type="ECO:0000313" key="5">
    <source>
        <dbReference type="EMBL" id="ACV77835.1"/>
    </source>
</evidence>
<dbReference type="GO" id="GO:0005829">
    <property type="term" value="C:cytosol"/>
    <property type="evidence" value="ECO:0007669"/>
    <property type="project" value="TreeGrafter"/>
</dbReference>
<dbReference type="InParanoid" id="C8XEH7"/>
<dbReference type="SUPFAM" id="SSF51905">
    <property type="entry name" value="FAD/NAD(P)-binding domain"/>
    <property type="match status" value="1"/>
</dbReference>
<dbReference type="STRING" id="479431.Namu_1434"/>
<name>C8XEH7_NAKMY</name>
<accession>C8XEH7</accession>
<dbReference type="Pfam" id="PF01593">
    <property type="entry name" value="Amino_oxidase"/>
    <property type="match status" value="1"/>
</dbReference>
<organism evidence="5 6">
    <name type="scientific">Nakamurella multipartita (strain ATCC 700099 / DSM 44233 / CIP 104796 / JCM 9543 / NBRC 105858 / Y-104)</name>
    <name type="common">Microsphaera multipartita</name>
    <dbReference type="NCBI Taxonomy" id="479431"/>
    <lineage>
        <taxon>Bacteria</taxon>
        <taxon>Bacillati</taxon>
        <taxon>Actinomycetota</taxon>
        <taxon>Actinomycetes</taxon>
        <taxon>Nakamurellales</taxon>
        <taxon>Nakamurellaceae</taxon>
        <taxon>Nakamurella</taxon>
    </lineage>
</organism>
<comment type="subunit">
    <text evidence="2">Interacts with COX5B; this interaction may contribute to localize PYROXD2 to the inner face of the inner mitochondrial membrane.</text>
</comment>
<reference evidence="5 6" key="2">
    <citation type="journal article" date="2010" name="Stand. Genomic Sci.">
        <title>Complete genome sequence of Nakamurella multipartita type strain (Y-104).</title>
        <authorList>
            <person name="Tice H."/>
            <person name="Mayilraj S."/>
            <person name="Sims D."/>
            <person name="Lapidus A."/>
            <person name="Nolan M."/>
            <person name="Lucas S."/>
            <person name="Glavina Del Rio T."/>
            <person name="Copeland A."/>
            <person name="Cheng J.F."/>
            <person name="Meincke L."/>
            <person name="Bruce D."/>
            <person name="Goodwin L."/>
            <person name="Pitluck S."/>
            <person name="Ivanova N."/>
            <person name="Mavromatis K."/>
            <person name="Ovchinnikova G."/>
            <person name="Pati A."/>
            <person name="Chen A."/>
            <person name="Palaniappan K."/>
            <person name="Land M."/>
            <person name="Hauser L."/>
            <person name="Chang Y.J."/>
            <person name="Jeffries C.D."/>
            <person name="Detter J.C."/>
            <person name="Brettin T."/>
            <person name="Rohde M."/>
            <person name="Goker M."/>
            <person name="Bristow J."/>
            <person name="Eisen J.A."/>
            <person name="Markowitz V."/>
            <person name="Hugenholtz P."/>
            <person name="Kyrpides N.C."/>
            <person name="Klenk H.P."/>
            <person name="Chen F."/>
        </authorList>
    </citation>
    <scope>NUCLEOTIDE SEQUENCE [LARGE SCALE GENOMIC DNA]</scope>
    <source>
        <strain evidence="6">ATCC 700099 / DSM 44233 / CIP 104796 / JCM 9543 / NBRC 105858 / Y-104</strain>
    </source>
</reference>
<evidence type="ECO:0000259" key="4">
    <source>
        <dbReference type="Pfam" id="PF01593"/>
    </source>
</evidence>
<dbReference type="GO" id="GO:0016491">
    <property type="term" value="F:oxidoreductase activity"/>
    <property type="evidence" value="ECO:0007669"/>
    <property type="project" value="InterPro"/>
</dbReference>
<protein>
    <recommendedName>
        <fullName evidence="3">Pyridine nucleotide-disulfide oxidoreductase domain-containing protein 2</fullName>
    </recommendedName>
</protein>
<dbReference type="InterPro" id="IPR002937">
    <property type="entry name" value="Amino_oxidase"/>
</dbReference>
<feature type="domain" description="Amine oxidase" evidence="4">
    <location>
        <begin position="206"/>
        <end position="295"/>
    </location>
</feature>